<feature type="transmembrane region" description="Helical" evidence="1">
    <location>
        <begin position="128"/>
        <end position="152"/>
    </location>
</feature>
<name>A0AAV5T937_9BILA</name>
<evidence type="ECO:0000256" key="1">
    <source>
        <dbReference type="SAM" id="Phobius"/>
    </source>
</evidence>
<evidence type="ECO:0000313" key="2">
    <source>
        <dbReference type="EMBL" id="GMS92071.1"/>
    </source>
</evidence>
<gene>
    <name evidence="2" type="ORF">PENTCL1PPCAC_14246</name>
</gene>
<keyword evidence="1" id="KW-0472">Membrane</keyword>
<evidence type="ECO:0000313" key="3">
    <source>
        <dbReference type="Proteomes" id="UP001432027"/>
    </source>
</evidence>
<evidence type="ECO:0008006" key="4">
    <source>
        <dbReference type="Google" id="ProtNLM"/>
    </source>
</evidence>
<proteinExistence type="predicted"/>
<keyword evidence="1" id="KW-1133">Transmembrane helix</keyword>
<organism evidence="2 3">
    <name type="scientific">Pristionchus entomophagus</name>
    <dbReference type="NCBI Taxonomy" id="358040"/>
    <lineage>
        <taxon>Eukaryota</taxon>
        <taxon>Metazoa</taxon>
        <taxon>Ecdysozoa</taxon>
        <taxon>Nematoda</taxon>
        <taxon>Chromadorea</taxon>
        <taxon>Rhabditida</taxon>
        <taxon>Rhabditina</taxon>
        <taxon>Diplogasteromorpha</taxon>
        <taxon>Diplogasteroidea</taxon>
        <taxon>Neodiplogasteridae</taxon>
        <taxon>Pristionchus</taxon>
    </lineage>
</organism>
<reference evidence="2" key="1">
    <citation type="submission" date="2023-10" db="EMBL/GenBank/DDBJ databases">
        <title>Genome assembly of Pristionchus species.</title>
        <authorList>
            <person name="Yoshida K."/>
            <person name="Sommer R.J."/>
        </authorList>
    </citation>
    <scope>NUCLEOTIDE SEQUENCE</scope>
    <source>
        <strain evidence="2">RS0144</strain>
    </source>
</reference>
<sequence>MLCFITRACKRYFVEDGRLLDECADIFDADSEHNHYGNFTPFVFFVRHAVYAAYDIILLSCAIVYAVTAAIIAYKRRIISKHRHTEWKVLLHGLLIFFVYGIATAINYELTQNAEQRLEGALAQFVMFIYISLDVTTVLCIPLSIILTVPALRRYPSTIIRRCMMQATSRVFSVRGSDSSRPSP</sequence>
<keyword evidence="1" id="KW-0812">Transmembrane</keyword>
<dbReference type="AlphaFoldDB" id="A0AAV5T937"/>
<feature type="transmembrane region" description="Helical" evidence="1">
    <location>
        <begin position="89"/>
        <end position="108"/>
    </location>
</feature>
<dbReference type="EMBL" id="BTSX01000004">
    <property type="protein sequence ID" value="GMS92071.1"/>
    <property type="molecule type" value="Genomic_DNA"/>
</dbReference>
<keyword evidence="3" id="KW-1185">Reference proteome</keyword>
<feature type="non-terminal residue" evidence="2">
    <location>
        <position position="184"/>
    </location>
</feature>
<comment type="caution">
    <text evidence="2">The sequence shown here is derived from an EMBL/GenBank/DDBJ whole genome shotgun (WGS) entry which is preliminary data.</text>
</comment>
<dbReference type="Proteomes" id="UP001432027">
    <property type="component" value="Unassembled WGS sequence"/>
</dbReference>
<feature type="transmembrane region" description="Helical" evidence="1">
    <location>
        <begin position="51"/>
        <end position="74"/>
    </location>
</feature>
<accession>A0AAV5T937</accession>
<protein>
    <recommendedName>
        <fullName evidence="4">Serpentine receptor class gamma</fullName>
    </recommendedName>
</protein>